<evidence type="ECO:0000313" key="1">
    <source>
        <dbReference type="EMBL" id="KAF2255656.1"/>
    </source>
</evidence>
<accession>A0A6A6IZ78</accession>
<dbReference type="GeneID" id="54588362"/>
<dbReference type="OrthoDB" id="3786137at2759"/>
<dbReference type="AlphaFoldDB" id="A0A6A6IZ78"/>
<keyword evidence="2" id="KW-1185">Reference proteome</keyword>
<dbReference type="Proteomes" id="UP000800094">
    <property type="component" value="Unassembled WGS sequence"/>
</dbReference>
<gene>
    <name evidence="1" type="ORF">BU26DRAFT_598523</name>
</gene>
<organism evidence="1 2">
    <name type="scientific">Trematosphaeria pertusa</name>
    <dbReference type="NCBI Taxonomy" id="390896"/>
    <lineage>
        <taxon>Eukaryota</taxon>
        <taxon>Fungi</taxon>
        <taxon>Dikarya</taxon>
        <taxon>Ascomycota</taxon>
        <taxon>Pezizomycotina</taxon>
        <taxon>Dothideomycetes</taxon>
        <taxon>Pleosporomycetidae</taxon>
        <taxon>Pleosporales</taxon>
        <taxon>Massarineae</taxon>
        <taxon>Trematosphaeriaceae</taxon>
        <taxon>Trematosphaeria</taxon>
    </lineage>
</organism>
<reference evidence="1" key="1">
    <citation type="journal article" date="2020" name="Stud. Mycol.">
        <title>101 Dothideomycetes genomes: a test case for predicting lifestyles and emergence of pathogens.</title>
        <authorList>
            <person name="Haridas S."/>
            <person name="Albert R."/>
            <person name="Binder M."/>
            <person name="Bloem J."/>
            <person name="Labutti K."/>
            <person name="Salamov A."/>
            <person name="Andreopoulos B."/>
            <person name="Baker S."/>
            <person name="Barry K."/>
            <person name="Bills G."/>
            <person name="Bluhm B."/>
            <person name="Cannon C."/>
            <person name="Castanera R."/>
            <person name="Culley D."/>
            <person name="Daum C."/>
            <person name="Ezra D."/>
            <person name="Gonzalez J."/>
            <person name="Henrissat B."/>
            <person name="Kuo A."/>
            <person name="Liang C."/>
            <person name="Lipzen A."/>
            <person name="Lutzoni F."/>
            <person name="Magnuson J."/>
            <person name="Mondo S."/>
            <person name="Nolan M."/>
            <person name="Ohm R."/>
            <person name="Pangilinan J."/>
            <person name="Park H.-J."/>
            <person name="Ramirez L."/>
            <person name="Alfaro M."/>
            <person name="Sun H."/>
            <person name="Tritt A."/>
            <person name="Yoshinaga Y."/>
            <person name="Zwiers L.-H."/>
            <person name="Turgeon B."/>
            <person name="Goodwin S."/>
            <person name="Spatafora J."/>
            <person name="Crous P."/>
            <person name="Grigoriev I."/>
        </authorList>
    </citation>
    <scope>NUCLEOTIDE SEQUENCE</scope>
    <source>
        <strain evidence="1">CBS 122368</strain>
    </source>
</reference>
<proteinExistence type="predicted"/>
<evidence type="ECO:0000313" key="2">
    <source>
        <dbReference type="Proteomes" id="UP000800094"/>
    </source>
</evidence>
<dbReference type="EMBL" id="ML987189">
    <property type="protein sequence ID" value="KAF2255656.1"/>
    <property type="molecule type" value="Genomic_DNA"/>
</dbReference>
<protein>
    <submittedName>
        <fullName evidence="1">Uncharacterized protein</fullName>
    </submittedName>
</protein>
<dbReference type="RefSeq" id="XP_033690660.1">
    <property type="nucleotide sequence ID" value="XM_033835032.1"/>
</dbReference>
<name>A0A6A6IZ78_9PLEO</name>
<sequence length="215" mass="24282">MTRVQNLPDIPNDAIRLIDLIAKALGACMSEQLVQANQMIHEKANDGRVAAAKEIEARLDQALTAVLERQPIYKLGVRKTIIVNIGPFIKPNSLDDTATFISRNKNLVPGKLVQTSDIAITNQPNEAFTAELIKVVQSTVTSDIRLHGRQVSDTFTREQRLHRDRHGMPEDEPCCLFRLMEEDYECPDYKCKKEIAGFMFKCTTCGGKHEVRVFR</sequence>